<dbReference type="FunFam" id="3.20.20.140:FF:000065">
    <property type="entry name" value="N-acetylglucosamine-6-phosphate deacetylase"/>
    <property type="match status" value="1"/>
</dbReference>
<feature type="binding site" evidence="10">
    <location>
        <position position="256"/>
    </location>
    <ligand>
        <name>substrate</name>
    </ligand>
</feature>
<gene>
    <name evidence="13" type="ORF">QBC35DRAFT_513015</name>
</gene>
<feature type="binding site" evidence="10">
    <location>
        <begin position="248"/>
        <end position="249"/>
    </location>
    <ligand>
        <name>substrate</name>
    </ligand>
</feature>
<dbReference type="InterPro" id="IPR011059">
    <property type="entry name" value="Metal-dep_hydrolase_composite"/>
</dbReference>
<comment type="cofactor">
    <cofactor evidence="11">
        <name>a divalent metal cation</name>
        <dbReference type="ChEBI" id="CHEBI:60240"/>
    </cofactor>
    <text evidence="11">Binds 1 divalent metal cation per subunit.</text>
</comment>
<feature type="binding site" evidence="11">
    <location>
        <position position="224"/>
    </location>
    <ligand>
        <name>Zn(2+)</name>
        <dbReference type="ChEBI" id="CHEBI:29105"/>
    </ligand>
</feature>
<keyword evidence="14" id="KW-1185">Reference proteome</keyword>
<dbReference type="SUPFAM" id="SSF51556">
    <property type="entry name" value="Metallo-dependent hydrolases"/>
    <property type="match status" value="1"/>
</dbReference>
<protein>
    <recommendedName>
        <fullName evidence="3 8">N-acetylglucosamine-6-phosphate deacetylase</fullName>
        <ecNumber evidence="2 8">3.5.1.25</ecNumber>
    </recommendedName>
</protein>
<comment type="caution">
    <text evidence="13">The sequence shown here is derived from an EMBL/GenBank/DDBJ whole genome shotgun (WGS) entry which is preliminary data.</text>
</comment>
<evidence type="ECO:0000313" key="14">
    <source>
        <dbReference type="Proteomes" id="UP001302126"/>
    </source>
</evidence>
<sequence length="430" mass="46150">MVAILQPPPLTKTGITKLTNCWLVTRDSTLIQSDLWVGSTTGKILNSQAAFYDDFLVPEHTIDLQGRIVSPGFIDCQLNGAFGFNFSTVMDDMSLYRKELDALNKKLLTTGVTSYLPTVTSQAGSLYHKVLPYLVPSGSARDASVGAESLGAHVEGPFLNPHQNGIHNPSVLQSATSIIDLEQTYGFNNFAYAIKMITVAPEVANMTSFIPDISSVGIIVSIGHSEATLSQATAAVEAGATMITHLFNAMTPPHHRRPGIFGLLSSPDLTVQRPYFGIIADGNHLHPSTVTAAWRTHPEGFILVTDAMHVLGLPDGHYSWTNGSSESSVIVKKGDLCHLEGNEEAIAGSAVPLIECVNNFMEWSGASVAEVLNTVTATPAKMLGLEGIKGSLEAGADADFVVLSFKEEEGEGRKKRLGVDEVWKFGERVV</sequence>
<organism evidence="13 14">
    <name type="scientific">Podospora australis</name>
    <dbReference type="NCBI Taxonomy" id="1536484"/>
    <lineage>
        <taxon>Eukaryota</taxon>
        <taxon>Fungi</taxon>
        <taxon>Dikarya</taxon>
        <taxon>Ascomycota</taxon>
        <taxon>Pezizomycotina</taxon>
        <taxon>Sordariomycetes</taxon>
        <taxon>Sordariomycetidae</taxon>
        <taxon>Sordariales</taxon>
        <taxon>Podosporaceae</taxon>
        <taxon>Podospora</taxon>
    </lineage>
</organism>
<dbReference type="EC" id="3.5.1.25" evidence="2 8"/>
<evidence type="ECO:0000259" key="12">
    <source>
        <dbReference type="Pfam" id="PF01979"/>
    </source>
</evidence>
<feature type="binding site" evidence="10">
    <location>
        <position position="284"/>
    </location>
    <ligand>
        <name>substrate</name>
    </ligand>
</feature>
<feature type="binding site" evidence="10">
    <location>
        <begin position="346"/>
        <end position="348"/>
    </location>
    <ligand>
        <name>substrate</name>
    </ligand>
</feature>
<evidence type="ECO:0000256" key="4">
    <source>
        <dbReference type="ARBA" id="ARBA00022723"/>
    </source>
</evidence>
<dbReference type="InterPro" id="IPR003764">
    <property type="entry name" value="GlcNAc_6-P_deAcase"/>
</dbReference>
<keyword evidence="4 11" id="KW-0479">Metal-binding</keyword>
<keyword evidence="6 8" id="KW-0119">Carbohydrate metabolism</keyword>
<reference evidence="13" key="2">
    <citation type="submission" date="2023-05" db="EMBL/GenBank/DDBJ databases">
        <authorList>
            <consortium name="Lawrence Berkeley National Laboratory"/>
            <person name="Steindorff A."/>
            <person name="Hensen N."/>
            <person name="Bonometti L."/>
            <person name="Westerberg I."/>
            <person name="Brannstrom I.O."/>
            <person name="Guillou S."/>
            <person name="Cros-Aarteil S."/>
            <person name="Calhoun S."/>
            <person name="Haridas S."/>
            <person name="Kuo A."/>
            <person name="Mondo S."/>
            <person name="Pangilinan J."/>
            <person name="Riley R."/>
            <person name="Labutti K."/>
            <person name="Andreopoulos B."/>
            <person name="Lipzen A."/>
            <person name="Chen C."/>
            <person name="Yanf M."/>
            <person name="Daum C."/>
            <person name="Ng V."/>
            <person name="Clum A."/>
            <person name="Ohm R."/>
            <person name="Martin F."/>
            <person name="Silar P."/>
            <person name="Natvig D."/>
            <person name="Lalanne C."/>
            <person name="Gautier V."/>
            <person name="Ament-Velasquez S.L."/>
            <person name="Kruys A."/>
            <person name="Hutchinson M.I."/>
            <person name="Powell A.J."/>
            <person name="Barry K."/>
            <person name="Miller A.N."/>
            <person name="Grigoriev I.V."/>
            <person name="Debuchy R."/>
            <person name="Gladieux P."/>
            <person name="Thoren M.H."/>
            <person name="Johannesson H."/>
        </authorList>
    </citation>
    <scope>NUCLEOTIDE SEQUENCE</scope>
    <source>
        <strain evidence="13">PSN309</strain>
    </source>
</reference>
<evidence type="ECO:0000256" key="6">
    <source>
        <dbReference type="ARBA" id="ARBA00023277"/>
    </source>
</evidence>
<dbReference type="GO" id="GO:0008448">
    <property type="term" value="F:N-acetylglucosamine-6-phosphate deacetylase activity"/>
    <property type="evidence" value="ECO:0007669"/>
    <property type="project" value="UniProtKB-UniRule"/>
</dbReference>
<dbReference type="NCBIfam" id="TIGR00221">
    <property type="entry name" value="nagA"/>
    <property type="match status" value="1"/>
</dbReference>
<comment type="similarity">
    <text evidence="1 8">Belongs to the metallo-dependent hydrolases superfamily. NagA family.</text>
</comment>
<evidence type="ECO:0000256" key="11">
    <source>
        <dbReference type="PIRSR" id="PIRSR038994-3"/>
    </source>
</evidence>
<accession>A0AAN6WYT6</accession>
<dbReference type="PANTHER" id="PTHR11113:SF14">
    <property type="entry name" value="N-ACETYLGLUCOSAMINE-6-PHOSPHATE DEACETYLASE"/>
    <property type="match status" value="1"/>
</dbReference>
<evidence type="ECO:0000256" key="2">
    <source>
        <dbReference type="ARBA" id="ARBA00011899"/>
    </source>
</evidence>
<name>A0AAN6WYT6_9PEZI</name>
<evidence type="ECO:0000256" key="1">
    <source>
        <dbReference type="ARBA" id="ARBA00010716"/>
    </source>
</evidence>
<evidence type="ECO:0000256" key="3">
    <source>
        <dbReference type="ARBA" id="ARBA00018029"/>
    </source>
</evidence>
<dbReference type="PANTHER" id="PTHR11113">
    <property type="entry name" value="N-ACETYLGLUCOSAMINE-6-PHOSPHATE DEACETYLASE"/>
    <property type="match status" value="1"/>
</dbReference>
<dbReference type="GO" id="GO:0006046">
    <property type="term" value="P:N-acetylglucosamine catabolic process"/>
    <property type="evidence" value="ECO:0007669"/>
    <property type="project" value="TreeGrafter"/>
</dbReference>
<evidence type="ECO:0000256" key="5">
    <source>
        <dbReference type="ARBA" id="ARBA00022801"/>
    </source>
</evidence>
<reference evidence="13" key="1">
    <citation type="journal article" date="2023" name="Mol. Phylogenet. Evol.">
        <title>Genome-scale phylogeny and comparative genomics of the fungal order Sordariales.</title>
        <authorList>
            <person name="Hensen N."/>
            <person name="Bonometti L."/>
            <person name="Westerberg I."/>
            <person name="Brannstrom I.O."/>
            <person name="Guillou S."/>
            <person name="Cros-Aarteil S."/>
            <person name="Calhoun S."/>
            <person name="Haridas S."/>
            <person name="Kuo A."/>
            <person name="Mondo S."/>
            <person name="Pangilinan J."/>
            <person name="Riley R."/>
            <person name="LaButti K."/>
            <person name="Andreopoulos B."/>
            <person name="Lipzen A."/>
            <person name="Chen C."/>
            <person name="Yan M."/>
            <person name="Daum C."/>
            <person name="Ng V."/>
            <person name="Clum A."/>
            <person name="Steindorff A."/>
            <person name="Ohm R.A."/>
            <person name="Martin F."/>
            <person name="Silar P."/>
            <person name="Natvig D.O."/>
            <person name="Lalanne C."/>
            <person name="Gautier V."/>
            <person name="Ament-Velasquez S.L."/>
            <person name="Kruys A."/>
            <person name="Hutchinson M.I."/>
            <person name="Powell A.J."/>
            <person name="Barry K."/>
            <person name="Miller A.N."/>
            <person name="Grigoriev I.V."/>
            <person name="Debuchy R."/>
            <person name="Gladieux P."/>
            <person name="Hiltunen Thoren M."/>
            <person name="Johannesson H."/>
        </authorList>
    </citation>
    <scope>NUCLEOTIDE SEQUENCE</scope>
    <source>
        <strain evidence="13">PSN309</strain>
    </source>
</reference>
<dbReference type="AlphaFoldDB" id="A0AAN6WYT6"/>
<dbReference type="GO" id="GO:0046872">
    <property type="term" value="F:metal ion binding"/>
    <property type="evidence" value="ECO:0007669"/>
    <property type="project" value="UniProtKB-KW"/>
</dbReference>
<dbReference type="SUPFAM" id="SSF51338">
    <property type="entry name" value="Composite domain of metallo-dependent hydrolases"/>
    <property type="match status" value="1"/>
</dbReference>
<evidence type="ECO:0000256" key="9">
    <source>
        <dbReference type="PIRSR" id="PIRSR038994-1"/>
    </source>
</evidence>
<dbReference type="InterPro" id="IPR032466">
    <property type="entry name" value="Metal_Hydrolase"/>
</dbReference>
<keyword evidence="5 8" id="KW-0378">Hydrolase</keyword>
<dbReference type="InterPro" id="IPR006680">
    <property type="entry name" value="Amidohydro-rel"/>
</dbReference>
<dbReference type="EMBL" id="MU864363">
    <property type="protein sequence ID" value="KAK4190804.1"/>
    <property type="molecule type" value="Genomic_DNA"/>
</dbReference>
<dbReference type="Proteomes" id="UP001302126">
    <property type="component" value="Unassembled WGS sequence"/>
</dbReference>
<evidence type="ECO:0000256" key="10">
    <source>
        <dbReference type="PIRSR" id="PIRSR038994-2"/>
    </source>
</evidence>
<feature type="active site" description="Proton donor/acceptor" evidence="9">
    <location>
        <position position="306"/>
    </location>
</feature>
<feature type="binding site" evidence="10">
    <location>
        <position position="166"/>
    </location>
    <ligand>
        <name>substrate</name>
    </ligand>
</feature>
<feature type="binding site" evidence="11">
    <location>
        <position position="155"/>
    </location>
    <ligand>
        <name>Zn(2+)</name>
        <dbReference type="ChEBI" id="CHEBI:29105"/>
    </ligand>
</feature>
<evidence type="ECO:0000256" key="7">
    <source>
        <dbReference type="ARBA" id="ARBA00047647"/>
    </source>
</evidence>
<feature type="domain" description="Amidohydrolase-related" evidence="12">
    <location>
        <begin position="68"/>
        <end position="419"/>
    </location>
</feature>
<proteinExistence type="inferred from homology"/>
<comment type="catalytic activity">
    <reaction evidence="7 8">
        <text>N-acetyl-D-glucosamine 6-phosphate + H2O = D-glucosamine 6-phosphate + acetate</text>
        <dbReference type="Rhea" id="RHEA:22936"/>
        <dbReference type="ChEBI" id="CHEBI:15377"/>
        <dbReference type="ChEBI" id="CHEBI:30089"/>
        <dbReference type="ChEBI" id="CHEBI:57513"/>
        <dbReference type="ChEBI" id="CHEBI:58725"/>
        <dbReference type="EC" id="3.5.1.25"/>
    </reaction>
</comment>
<dbReference type="PIRSF" id="PIRSF038994">
    <property type="entry name" value="NagA"/>
    <property type="match status" value="1"/>
</dbReference>
<dbReference type="Gene3D" id="3.20.20.140">
    <property type="entry name" value="Metal-dependent hydrolases"/>
    <property type="match status" value="1"/>
</dbReference>
<evidence type="ECO:0000256" key="8">
    <source>
        <dbReference type="PIRNR" id="PIRNR038994"/>
    </source>
</evidence>
<feature type="binding site" evidence="11">
    <location>
        <position position="245"/>
    </location>
    <ligand>
        <name>Zn(2+)</name>
        <dbReference type="ChEBI" id="CHEBI:29105"/>
    </ligand>
</feature>
<evidence type="ECO:0000313" key="13">
    <source>
        <dbReference type="EMBL" id="KAK4190804.1"/>
    </source>
</evidence>
<dbReference type="Pfam" id="PF01979">
    <property type="entry name" value="Amidohydro_1"/>
    <property type="match status" value="1"/>
</dbReference>